<protein>
    <submittedName>
        <fullName evidence="1">Uncharacterized protein</fullName>
    </submittedName>
</protein>
<keyword evidence="2" id="KW-1185">Reference proteome</keyword>
<sequence length="140" mass="14832">MAAAAAWLRCGGVIPSFGSLSPGSKLVSLAVARNAEKSFPPEFSLSRPVVDLNVLPIGDWTFGELTWVRRAVSVAERWVVPEDSALLEGKMLGTGPFIGPPIRLVADAVRRDKVDGLELLALEEIDSAGNVNEGVAECSC</sequence>
<name>A0ACC2JSX6_9PEZI</name>
<accession>A0ACC2JSX6</accession>
<reference evidence="1" key="1">
    <citation type="submission" date="2022-12" db="EMBL/GenBank/DDBJ databases">
        <title>Genome Sequence of Lasiodiplodia mahajangana.</title>
        <authorList>
            <person name="Buettner E."/>
        </authorList>
    </citation>
    <scope>NUCLEOTIDE SEQUENCE</scope>
    <source>
        <strain evidence="1">VT137</strain>
    </source>
</reference>
<gene>
    <name evidence="1" type="ORF">O1611_g3116</name>
</gene>
<proteinExistence type="predicted"/>
<dbReference type="Proteomes" id="UP001153332">
    <property type="component" value="Unassembled WGS sequence"/>
</dbReference>
<organism evidence="1 2">
    <name type="scientific">Lasiodiplodia mahajangana</name>
    <dbReference type="NCBI Taxonomy" id="1108764"/>
    <lineage>
        <taxon>Eukaryota</taxon>
        <taxon>Fungi</taxon>
        <taxon>Dikarya</taxon>
        <taxon>Ascomycota</taxon>
        <taxon>Pezizomycotina</taxon>
        <taxon>Dothideomycetes</taxon>
        <taxon>Dothideomycetes incertae sedis</taxon>
        <taxon>Botryosphaeriales</taxon>
        <taxon>Botryosphaeriaceae</taxon>
        <taxon>Lasiodiplodia</taxon>
    </lineage>
</organism>
<dbReference type="EMBL" id="JAPUUL010000483">
    <property type="protein sequence ID" value="KAJ8130514.1"/>
    <property type="molecule type" value="Genomic_DNA"/>
</dbReference>
<comment type="caution">
    <text evidence="1">The sequence shown here is derived from an EMBL/GenBank/DDBJ whole genome shotgun (WGS) entry which is preliminary data.</text>
</comment>
<evidence type="ECO:0000313" key="2">
    <source>
        <dbReference type="Proteomes" id="UP001153332"/>
    </source>
</evidence>
<evidence type="ECO:0000313" key="1">
    <source>
        <dbReference type="EMBL" id="KAJ8130514.1"/>
    </source>
</evidence>